<sequence>MGVERIKYYGPEDLTYSSYLKDSEEFAKNFNMKLEELNLDDLIEIYNVLKYLSKTSFRINECIDFKNTANKLIRTYIFKKDFKQLGMEYKTLYVSYKEDFWEIIVNYRLTDKISETELVSFINDNEVFILDLLKQKVIVDKFSGIIKPILLNEPKYFEFFITKYTSINDVDYVFPKNISDVEINGWADKYCDSTDANPNYLQQIVEWSTKQNKKINDQVRLKAKKVRDNQMEENFDLSTGFNTYYDIRFVPNLAEHIKMETIDSTHLKIYFDKTWLDDETDTAVKDSIKL</sequence>
<reference evidence="1 2" key="1">
    <citation type="submission" date="2018-11" db="EMBL/GenBank/DDBJ databases">
        <title>Aerococcus sp. SJQ22, whole genome shotgun sequence.</title>
        <authorList>
            <person name="Sun L."/>
            <person name="Gao X."/>
            <person name="Chen W."/>
            <person name="Huang K."/>
        </authorList>
    </citation>
    <scope>NUCLEOTIDE SEQUENCE [LARGE SCALE GENOMIC DNA]</scope>
    <source>
        <strain evidence="1 2">SJQ22</strain>
    </source>
</reference>
<dbReference type="OrthoDB" id="2846443at2"/>
<gene>
    <name evidence="1" type="ORF">EF384_05300</name>
</gene>
<evidence type="ECO:0000313" key="1">
    <source>
        <dbReference type="EMBL" id="RPA60496.1"/>
    </source>
</evidence>
<keyword evidence="2" id="KW-1185">Reference proteome</keyword>
<comment type="caution">
    <text evidence="1">The sequence shown here is derived from an EMBL/GenBank/DDBJ whole genome shotgun (WGS) entry which is preliminary data.</text>
</comment>
<feature type="non-terminal residue" evidence="1">
    <location>
        <position position="290"/>
    </location>
</feature>
<organism evidence="1 2">
    <name type="scientific">Aerococcus agrisoli</name>
    <dbReference type="NCBI Taxonomy" id="2487350"/>
    <lineage>
        <taxon>Bacteria</taxon>
        <taxon>Bacillati</taxon>
        <taxon>Bacillota</taxon>
        <taxon>Bacilli</taxon>
        <taxon>Lactobacillales</taxon>
        <taxon>Aerococcaceae</taxon>
        <taxon>Aerococcus</taxon>
    </lineage>
</organism>
<proteinExistence type="predicted"/>
<evidence type="ECO:0000313" key="2">
    <source>
        <dbReference type="Proteomes" id="UP000273977"/>
    </source>
</evidence>
<accession>A0A3N4GIU8</accession>
<dbReference type="Proteomes" id="UP000273977">
    <property type="component" value="Unassembled WGS sequence"/>
</dbReference>
<dbReference type="RefSeq" id="WP_148076700.1">
    <property type="nucleotide sequence ID" value="NZ_RKMG01000014.1"/>
</dbReference>
<dbReference type="AlphaFoldDB" id="A0A3N4GIU8"/>
<name>A0A3N4GIU8_9LACT</name>
<dbReference type="EMBL" id="RKMG01000014">
    <property type="protein sequence ID" value="RPA60496.1"/>
    <property type="molecule type" value="Genomic_DNA"/>
</dbReference>
<protein>
    <submittedName>
        <fullName evidence="1">Uncharacterized protein</fullName>
    </submittedName>
</protein>